<dbReference type="InterPro" id="IPR056693">
    <property type="entry name" value="DUF7791"/>
</dbReference>
<feature type="coiled-coil region" evidence="2">
    <location>
        <begin position="193"/>
        <end position="220"/>
    </location>
</feature>
<protein>
    <submittedName>
        <fullName evidence="5">Uncharacterized protein</fullName>
    </submittedName>
</protein>
<keyword evidence="1" id="KW-0677">Repeat</keyword>
<evidence type="ECO:0000259" key="4">
    <source>
        <dbReference type="Pfam" id="PF25053"/>
    </source>
</evidence>
<gene>
    <name evidence="5" type="ORF">BN869_000013470_1</name>
</gene>
<dbReference type="Pfam" id="PF25053">
    <property type="entry name" value="DUF7791"/>
    <property type="match status" value="1"/>
</dbReference>
<dbReference type="EMBL" id="CDPU01000100">
    <property type="protein sequence ID" value="CEO57412.1"/>
    <property type="molecule type" value="Genomic_DNA"/>
</dbReference>
<dbReference type="AlphaFoldDB" id="A0A0B7KPN5"/>
<dbReference type="PANTHER" id="PTHR10039:SF5">
    <property type="entry name" value="NACHT DOMAIN-CONTAINING PROTEIN"/>
    <property type="match status" value="1"/>
</dbReference>
<dbReference type="Pfam" id="PF24883">
    <property type="entry name" value="NPHP3_N"/>
    <property type="match status" value="1"/>
</dbReference>
<dbReference type="InterPro" id="IPR056884">
    <property type="entry name" value="NPHP3-like_N"/>
</dbReference>
<reference evidence="5" key="1">
    <citation type="submission" date="2015-01" db="EMBL/GenBank/DDBJ databases">
        <authorList>
            <person name="Durling Mikael"/>
        </authorList>
    </citation>
    <scope>NUCLEOTIDE SEQUENCE</scope>
</reference>
<accession>A0A0B7KPN5</accession>
<organism evidence="5">
    <name type="scientific">Bionectria ochroleuca</name>
    <name type="common">Gliocladium roseum</name>
    <dbReference type="NCBI Taxonomy" id="29856"/>
    <lineage>
        <taxon>Eukaryota</taxon>
        <taxon>Fungi</taxon>
        <taxon>Dikarya</taxon>
        <taxon>Ascomycota</taxon>
        <taxon>Pezizomycotina</taxon>
        <taxon>Sordariomycetes</taxon>
        <taxon>Hypocreomycetidae</taxon>
        <taxon>Hypocreales</taxon>
        <taxon>Bionectriaceae</taxon>
        <taxon>Clonostachys</taxon>
    </lineage>
</organism>
<sequence>MAEAFAIIGLTSSMLTFIEFGLTITSAARTIYRTVDGKVPEIQELERDLDEIDGRNKEVLKRNTTSPLSKAERQIVSTVKECDNISGDLRKLVARLAKRPAAKSNAWESSRIAIQVVMSRNELETLRQRLLQQDKKIREGLRSLLQRDRHSELIEALSSIQQAHIVHDINHDMKFENLQRQISEISRSEEDNLAKLVAEVTSLRTKVESLNKEAELCRKQARVIKSLYFTEIHRRWDKIEGAAENTNAWLFHSSEVSFSSWLGSDSRSMYCITGLPGSGKSTLMKYAYDHPNTMLGLEKWAGSSRLCRAAFFFWNQGFEMQKSQAGLLQSLLYQIMRQIPSLVSLIEESKQLHEIWQFSELKSLFTQIMSETALTTKFCFFIDGLDEYDGDEEDIAKLLCLISESPHIKICASSRPRTVFDKTLWSGQYFLAMQDFTKNDMRNYVRKKLLENSEFKALEKLDPDCTMVMDKIAEEANGVWLWVDLVTRDIIRAANRNEGPRKFHEIVAGFPRKLEEYFALIISRVNPVYRKEMARAFLVTIYEVQPLPLYAFYLLNKEEENAEYASEEEVSSLSDSKVRNIGQTWKARIHNRCSDLLVVDEGKHPVFLIQPVDFLHRTVRDFLRDWFQDKLEEEIKESFVPPISLCRIMLFFLKKQPQDHLSHLIHYNRMIALVDELLYYAREAEKHPYCRHSEVSPVEDILDAADRVNSSLMLKVMKNHWTHVRDPPRSRGLDEYRESGKCNFLALAIQARLFKYVRAKLEADPRRLVKPGRPLLDYALCPRRVTPLALPYHSRRDEPNIEPEIVSLLLSLGANPNQVVYSHEDRTVWALFLISCWESAKRGEATEVSKKAWYEVSEMMIKHGASRDCFNNIEGQELSIDNVLSTIFGEDQASNLLEQISDQMFNKGNTWRGWISSFF</sequence>
<keyword evidence="2" id="KW-0175">Coiled coil</keyword>
<evidence type="ECO:0000256" key="1">
    <source>
        <dbReference type="ARBA" id="ARBA00022737"/>
    </source>
</evidence>
<evidence type="ECO:0000313" key="5">
    <source>
        <dbReference type="EMBL" id="CEO57412.1"/>
    </source>
</evidence>
<evidence type="ECO:0000256" key="2">
    <source>
        <dbReference type="SAM" id="Coils"/>
    </source>
</evidence>
<dbReference type="InterPro" id="IPR027417">
    <property type="entry name" value="P-loop_NTPase"/>
</dbReference>
<proteinExistence type="predicted"/>
<evidence type="ECO:0000259" key="3">
    <source>
        <dbReference type="Pfam" id="PF24883"/>
    </source>
</evidence>
<dbReference type="SUPFAM" id="SSF52540">
    <property type="entry name" value="P-loop containing nucleoside triphosphate hydrolases"/>
    <property type="match status" value="1"/>
</dbReference>
<name>A0A0B7KPN5_BIOOC</name>
<dbReference type="Gene3D" id="3.40.50.300">
    <property type="entry name" value="P-loop containing nucleotide triphosphate hydrolases"/>
    <property type="match status" value="1"/>
</dbReference>
<dbReference type="PANTHER" id="PTHR10039">
    <property type="entry name" value="AMELOGENIN"/>
    <property type="match status" value="1"/>
</dbReference>
<feature type="domain" description="DUF7791" evidence="4">
    <location>
        <begin position="525"/>
        <end position="658"/>
    </location>
</feature>
<feature type="domain" description="Nephrocystin 3-like N-terminal" evidence="3">
    <location>
        <begin position="246"/>
        <end position="415"/>
    </location>
</feature>